<protein>
    <submittedName>
        <fullName evidence="2">Uncharacterized protein</fullName>
    </submittedName>
</protein>
<dbReference type="InterPro" id="IPR015943">
    <property type="entry name" value="WD40/YVTN_repeat-like_dom_sf"/>
</dbReference>
<organism evidence="2 3">
    <name type="scientific">Didymodactylos carnosus</name>
    <dbReference type="NCBI Taxonomy" id="1234261"/>
    <lineage>
        <taxon>Eukaryota</taxon>
        <taxon>Metazoa</taxon>
        <taxon>Spiralia</taxon>
        <taxon>Gnathifera</taxon>
        <taxon>Rotifera</taxon>
        <taxon>Eurotatoria</taxon>
        <taxon>Bdelloidea</taxon>
        <taxon>Philodinida</taxon>
        <taxon>Philodinidae</taxon>
        <taxon>Didymodactylos</taxon>
    </lineage>
</organism>
<dbReference type="InterPro" id="IPR036322">
    <property type="entry name" value="WD40_repeat_dom_sf"/>
</dbReference>
<evidence type="ECO:0000313" key="1">
    <source>
        <dbReference type="EMBL" id="CAF1588969.1"/>
    </source>
</evidence>
<sequence length="185" mass="21789">MPLDTDRAGGSTYVTKCVHDPTQIWIWSLDHDNNILSSSSSNYEIRLWDMNEELREISRIKLRHTFAMCHRIENSKLYAGLYDGQLQMYDTRVSNEKIQDIRVSSSKGYIHTLELSDNYLLLLHKPNVLCIYDQRTWNKIEHVQLNITRRASFFKDSLLFLGDSDGYVHVFNWNRDHCEFVEVGL</sequence>
<comment type="caution">
    <text evidence="2">The sequence shown here is derived from an EMBL/GenBank/DDBJ whole genome shotgun (WGS) entry which is preliminary data.</text>
</comment>
<gene>
    <name evidence="1" type="ORF">OVA965_LOCUS41440</name>
    <name evidence="2" type="ORF">TMI583_LOCUS43092</name>
</gene>
<evidence type="ECO:0000313" key="2">
    <source>
        <dbReference type="EMBL" id="CAF4392102.1"/>
    </source>
</evidence>
<dbReference type="Gene3D" id="2.130.10.10">
    <property type="entry name" value="YVTN repeat-like/Quinoprotein amine dehydrogenase"/>
    <property type="match status" value="1"/>
</dbReference>
<reference evidence="2" key="1">
    <citation type="submission" date="2021-02" db="EMBL/GenBank/DDBJ databases">
        <authorList>
            <person name="Nowell W R."/>
        </authorList>
    </citation>
    <scope>NUCLEOTIDE SEQUENCE</scope>
</reference>
<dbReference type="EMBL" id="CAJNOK010047711">
    <property type="protein sequence ID" value="CAF1588969.1"/>
    <property type="molecule type" value="Genomic_DNA"/>
</dbReference>
<name>A0A8S2VCH1_9BILA</name>
<dbReference type="Proteomes" id="UP000677228">
    <property type="component" value="Unassembled WGS sequence"/>
</dbReference>
<evidence type="ECO:0000313" key="3">
    <source>
        <dbReference type="Proteomes" id="UP000682733"/>
    </source>
</evidence>
<accession>A0A8S2VCH1</accession>
<dbReference type="EMBL" id="CAJOBA010071066">
    <property type="protein sequence ID" value="CAF4392102.1"/>
    <property type="molecule type" value="Genomic_DNA"/>
</dbReference>
<proteinExistence type="predicted"/>
<dbReference type="AlphaFoldDB" id="A0A8S2VCH1"/>
<dbReference type="SUPFAM" id="SSF50978">
    <property type="entry name" value="WD40 repeat-like"/>
    <property type="match status" value="1"/>
</dbReference>
<dbReference type="Proteomes" id="UP000682733">
    <property type="component" value="Unassembled WGS sequence"/>
</dbReference>